<feature type="region of interest" description="Disordered" evidence="1">
    <location>
        <begin position="1"/>
        <end position="69"/>
    </location>
</feature>
<dbReference type="AlphaFoldDB" id="A0AAN9VWG8"/>
<dbReference type="InterPro" id="IPR026704">
    <property type="entry name" value="KATNIP"/>
</dbReference>
<gene>
    <name evidence="3" type="ORF">R5R35_006736</name>
</gene>
<dbReference type="EMBL" id="JAZDUA010000019">
    <property type="protein sequence ID" value="KAK7872869.1"/>
    <property type="molecule type" value="Genomic_DNA"/>
</dbReference>
<evidence type="ECO:0000313" key="3">
    <source>
        <dbReference type="EMBL" id="KAK7872869.1"/>
    </source>
</evidence>
<protein>
    <recommendedName>
        <fullName evidence="2">KATNIP domain-containing protein</fullName>
    </recommendedName>
</protein>
<dbReference type="PANTHER" id="PTHR21534:SF0">
    <property type="entry name" value="KATANIN-INTERACTING PROTEIN"/>
    <property type="match status" value="1"/>
</dbReference>
<dbReference type="Proteomes" id="UP001378592">
    <property type="component" value="Unassembled WGS sequence"/>
</dbReference>
<proteinExistence type="predicted"/>
<dbReference type="Pfam" id="PF14652">
    <property type="entry name" value="DUF4457"/>
    <property type="match status" value="2"/>
</dbReference>
<feature type="compositionally biased region" description="Basic residues" evidence="1">
    <location>
        <begin position="33"/>
        <end position="44"/>
    </location>
</feature>
<feature type="region of interest" description="Disordered" evidence="1">
    <location>
        <begin position="81"/>
        <end position="124"/>
    </location>
</feature>
<feature type="compositionally biased region" description="Basic and acidic residues" evidence="1">
    <location>
        <begin position="81"/>
        <end position="98"/>
    </location>
</feature>
<dbReference type="InterPro" id="IPR027859">
    <property type="entry name" value="KATNIP_dom"/>
</dbReference>
<reference evidence="3 4" key="1">
    <citation type="submission" date="2024-03" db="EMBL/GenBank/DDBJ databases">
        <title>The genome assembly and annotation of the cricket Gryllus longicercus Weissman &amp; Gray.</title>
        <authorList>
            <person name="Szrajer S."/>
            <person name="Gray D."/>
            <person name="Ylla G."/>
        </authorList>
    </citation>
    <scope>NUCLEOTIDE SEQUENCE [LARGE SCALE GENOMIC DNA]</scope>
    <source>
        <strain evidence="3">DAG 2021-001</strain>
        <tissue evidence="3">Whole body minus gut</tissue>
    </source>
</reference>
<sequence>MNNCAENEKIKEGDSPNDSKVPKWLQDMSNNVKQKRPGSWRMSHHVHESETDIPHSPINIDAPKSSGSGLISLFDDLRVESRSSRGSDILSPRREGSARHGRRAIQVSESQSAGSSPYESLHPTPGYNEFMYSCETPDLLSGRSTPSKNRIDYFSPGSETSLLSKHESNIASEVLPPKDENNSLEESWNSLTFFNKRHRGRLSRKRDGTTSSPTHYSGSGHESSETPSTTATIRITPPDFIIPELPSGHLLDFNIRSTWGDKHYLGLNGIEIFCSTGEPVQVTKIWADPADINVLPEYNKDPRVVENLLDGVNRTHDDMHLWLVPFTPGAHHYIHMVFHHKVQLAMIRIWNYNKSRIHSYRGARDVEISLDGVKIFRGEIARACGGILGGTEAFGDTILFTTDEQILESMSHFDNSFSNVWCEAKPEPVTEIERPVTAYCCGERPFTCARSINTNTLDENNVVLGGQKLEINILENWGHPAFLGLTGFEIIGDSGLPIAIEPQYFHCSISSPDIYRLIDGTNLTTDENHMWLCNVPDCESVTLTVTFPTVHYIVAIRLWNYNASQDMTYCGVKILTLLLDGKLVSGNTTIRRAPGNCHFNFVQELQLTGGKNYSIADDHSCRRHSDQKQSFQLEHKDAMDLENMKAKSVSLQRLFTEEENENRRLGIISHLSISQSAESLHSRDITQELSNLRSHSVPPPMHLKVNVDPEYEAPFMPQGFIFQLLLFSTWGDMYYVGLNGLEIYDNEGCKIQLTENNIGAYPESVNVLEGVDNDARTPDKLVDGINDTFDGRHMWLAPILPNQLNRVYIVFDYPVKVSMIKLWNYAKTPSRGVKEFGILVDDLVVYNGILEKVPPQNCVSYPEVPIKVPYCTIIFTQDETLVSETSENTRSVSRKSQVNCQQRVTSGSDSCYSADQSLRPFTSLMPRNSHTMNVL</sequence>
<feature type="domain" description="KATNIP" evidence="2">
    <location>
        <begin position="279"/>
        <end position="500"/>
    </location>
</feature>
<feature type="region of interest" description="Disordered" evidence="1">
    <location>
        <begin position="199"/>
        <end position="231"/>
    </location>
</feature>
<feature type="compositionally biased region" description="Basic and acidic residues" evidence="1">
    <location>
        <begin position="1"/>
        <end position="14"/>
    </location>
</feature>
<feature type="domain" description="KATNIP" evidence="2">
    <location>
        <begin position="681"/>
        <end position="853"/>
    </location>
</feature>
<evidence type="ECO:0000256" key="1">
    <source>
        <dbReference type="SAM" id="MobiDB-lite"/>
    </source>
</evidence>
<dbReference type="PANTHER" id="PTHR21534">
    <property type="entry name" value="KATANIN-INTERACTING PROTEIN"/>
    <property type="match status" value="1"/>
</dbReference>
<feature type="compositionally biased region" description="Polar residues" evidence="1">
    <location>
        <begin position="209"/>
        <end position="231"/>
    </location>
</feature>
<keyword evidence="4" id="KW-1185">Reference proteome</keyword>
<accession>A0AAN9VWG8</accession>
<organism evidence="3 4">
    <name type="scientific">Gryllus longicercus</name>
    <dbReference type="NCBI Taxonomy" id="2509291"/>
    <lineage>
        <taxon>Eukaryota</taxon>
        <taxon>Metazoa</taxon>
        <taxon>Ecdysozoa</taxon>
        <taxon>Arthropoda</taxon>
        <taxon>Hexapoda</taxon>
        <taxon>Insecta</taxon>
        <taxon>Pterygota</taxon>
        <taxon>Neoptera</taxon>
        <taxon>Polyneoptera</taxon>
        <taxon>Orthoptera</taxon>
        <taxon>Ensifera</taxon>
        <taxon>Gryllidea</taxon>
        <taxon>Grylloidea</taxon>
        <taxon>Gryllidae</taxon>
        <taxon>Gryllinae</taxon>
        <taxon>Gryllus</taxon>
    </lineage>
</organism>
<evidence type="ECO:0000259" key="2">
    <source>
        <dbReference type="Pfam" id="PF14652"/>
    </source>
</evidence>
<comment type="caution">
    <text evidence="3">The sequence shown here is derived from an EMBL/GenBank/DDBJ whole genome shotgun (WGS) entry which is preliminary data.</text>
</comment>
<evidence type="ECO:0000313" key="4">
    <source>
        <dbReference type="Proteomes" id="UP001378592"/>
    </source>
</evidence>
<name>A0AAN9VWG8_9ORTH</name>
<feature type="compositionally biased region" description="Polar residues" evidence="1">
    <location>
        <begin position="107"/>
        <end position="118"/>
    </location>
</feature>